<evidence type="ECO:0000313" key="2">
    <source>
        <dbReference type="Proteomes" id="UP000594342"/>
    </source>
</evidence>
<organism evidence="1 2">
    <name type="scientific">Yasminevirus sp. GU-2018</name>
    <dbReference type="NCBI Taxonomy" id="2420051"/>
    <lineage>
        <taxon>Viruses</taxon>
        <taxon>Varidnaviria</taxon>
        <taxon>Bamfordvirae</taxon>
        <taxon>Nucleocytoviricota</taxon>
        <taxon>Megaviricetes</taxon>
        <taxon>Imitervirales</taxon>
        <taxon>Mimiviridae</taxon>
        <taxon>Klosneuvirinae</taxon>
        <taxon>Yasminevirus</taxon>
        <taxon>Yasminevirus saudimassiliense</taxon>
    </lineage>
</organism>
<accession>A0A5K0UAU2</accession>
<name>A0A5K0UAU2_9VIRU</name>
<sequence length="194" mass="20672">MPIIHIFLISIICRDIDKMGNCCASIAQTVEVSGTKISDNTYPFNIEYYKETLTSINPISLTVVGNTIPANTSGTVISFTNPIGTVTRNKSVFDVSVVDNPCGTDSVTLKGCNLYVYVKDNPICFIVTLKPDTDIKAEGTTINVSNATSTVVQQFDTTVGGISDVPGGVTNKVSVLGSIKTVVNATTYTVNFLN</sequence>
<dbReference type="EMBL" id="UPSH01000001">
    <property type="protein sequence ID" value="VBB18741.1"/>
    <property type="molecule type" value="Genomic_DNA"/>
</dbReference>
<keyword evidence="2" id="KW-1185">Reference proteome</keyword>
<proteinExistence type="predicted"/>
<gene>
    <name evidence="1" type="ORF">YASMINEVIRUS_1273</name>
</gene>
<dbReference type="Proteomes" id="UP000594342">
    <property type="component" value="Unassembled WGS sequence"/>
</dbReference>
<protein>
    <submittedName>
        <fullName evidence="1">Uncharacterized protein</fullName>
    </submittedName>
</protein>
<evidence type="ECO:0000313" key="1">
    <source>
        <dbReference type="EMBL" id="VBB18741.1"/>
    </source>
</evidence>
<comment type="caution">
    <text evidence="1">The sequence shown here is derived from an EMBL/GenBank/DDBJ whole genome shotgun (WGS) entry which is preliminary data.</text>
</comment>
<reference evidence="1 2" key="1">
    <citation type="submission" date="2018-10" db="EMBL/GenBank/DDBJ databases">
        <authorList>
            <consortium name="IHU Genomes"/>
        </authorList>
    </citation>
    <scope>NUCLEOTIDE SEQUENCE [LARGE SCALE GENOMIC DNA]</scope>
    <source>
        <strain evidence="1 2">A1</strain>
    </source>
</reference>